<comment type="similarity">
    <text evidence="2">Belongs to the AlaDH/PNT family.</text>
</comment>
<sequence>MSRFTIWLRDEDRETERRTPLLPSGAKQLIDIGYNVVVERSAKRIFPDSDYEAAGCTMAASGSWVNAPADFTILGLKELPHAPAVLKNNHIYFAHAFKQQNGWQELLGRFQSGGGKLLDIEYMVDGNGRRVVAFGYWAGYMGAALALMQWYDKTAGRKGLNATGLSPWDNAGLLDEDIRARKADGPSPKVLVIGARGRSGKGACELLARHGVEVTCWGRDETRELDRDALLAHDILINCVFVDNAIPPFVRLEDLARNQRLSVISDVSCDPFSDFNPLPLYAAPTSWDHPVVRAGVNGGAIDLIAIDNLPSLLPREASEEFAGLLLPYLKAVDKLDANPVWRAALGAYESACDSLSA</sequence>
<feature type="binding site" evidence="13">
    <location>
        <begin position="306"/>
        <end position="309"/>
    </location>
    <ligand>
        <name>NAD(+)</name>
        <dbReference type="ChEBI" id="CHEBI:57540"/>
    </ligand>
</feature>
<evidence type="ECO:0000256" key="5">
    <source>
        <dbReference type="ARBA" id="ARBA00021221"/>
    </source>
</evidence>
<dbReference type="AlphaFoldDB" id="A0A501PBB8"/>
<evidence type="ECO:0000256" key="3">
    <source>
        <dbReference type="ARBA" id="ARBA00011245"/>
    </source>
</evidence>
<dbReference type="PANTHER" id="PTHR11133:SF23">
    <property type="entry name" value="SACCHAROPINE DEHYDROGENASE [NAD(+), L-LYSINE-FORMING]"/>
    <property type="match status" value="1"/>
</dbReference>
<dbReference type="InterPro" id="IPR051168">
    <property type="entry name" value="AASS"/>
</dbReference>
<evidence type="ECO:0000256" key="4">
    <source>
        <dbReference type="ARBA" id="ARBA00012847"/>
    </source>
</evidence>
<dbReference type="GO" id="GO:0019878">
    <property type="term" value="P:lysine biosynthetic process via aminoadipic acid"/>
    <property type="evidence" value="ECO:0007669"/>
    <property type="project" value="UniProtKB-UniPathway"/>
</dbReference>
<comment type="catalytic activity">
    <reaction evidence="11">
        <text>L-saccharopine + NAD(+) + H2O = L-lysine + 2-oxoglutarate + NADH + H(+)</text>
        <dbReference type="Rhea" id="RHEA:12440"/>
        <dbReference type="ChEBI" id="CHEBI:15377"/>
        <dbReference type="ChEBI" id="CHEBI:15378"/>
        <dbReference type="ChEBI" id="CHEBI:16810"/>
        <dbReference type="ChEBI" id="CHEBI:32551"/>
        <dbReference type="ChEBI" id="CHEBI:57540"/>
        <dbReference type="ChEBI" id="CHEBI:57945"/>
        <dbReference type="ChEBI" id="CHEBI:57951"/>
        <dbReference type="EC" id="1.5.1.7"/>
    </reaction>
</comment>
<protein>
    <recommendedName>
        <fullName evidence="5">Saccharopine dehydrogenase [NAD(+), L-lysine-forming]</fullName>
        <ecNumber evidence="4">1.5.1.7</ecNumber>
    </recommendedName>
    <alternativeName>
        <fullName evidence="10">Lysine--2-oxoglutarate reductase</fullName>
    </alternativeName>
</protein>
<feature type="binding site" evidence="13">
    <location>
        <position position="222"/>
    </location>
    <ligand>
        <name>NAD(+)</name>
        <dbReference type="ChEBI" id="CHEBI:57540"/>
    </ligand>
</feature>
<dbReference type="InterPro" id="IPR036291">
    <property type="entry name" value="NAD(P)-bd_dom_sf"/>
</dbReference>
<feature type="binding site" evidence="13">
    <location>
        <begin position="197"/>
        <end position="198"/>
    </location>
    <ligand>
        <name>NAD(+)</name>
        <dbReference type="ChEBI" id="CHEBI:57540"/>
    </ligand>
</feature>
<dbReference type="Gene3D" id="3.40.50.720">
    <property type="entry name" value="NAD(P)-binding Rossmann-like Domain"/>
    <property type="match status" value="2"/>
</dbReference>
<evidence type="ECO:0000259" key="15">
    <source>
        <dbReference type="SMART" id="SM01002"/>
    </source>
</evidence>
<dbReference type="GO" id="GO:0004754">
    <property type="term" value="F:saccharopine dehydrogenase (NAD+, L-lysine-forming) activity"/>
    <property type="evidence" value="ECO:0007669"/>
    <property type="project" value="UniProtKB-EC"/>
</dbReference>
<dbReference type="UniPathway" id="UPA00033">
    <property type="reaction ID" value="UER00034"/>
</dbReference>
<dbReference type="PANTHER" id="PTHR11133">
    <property type="entry name" value="SACCHAROPINE DEHYDROGENASE"/>
    <property type="match status" value="1"/>
</dbReference>
<evidence type="ECO:0000256" key="12">
    <source>
        <dbReference type="PIRSR" id="PIRSR018250-1"/>
    </source>
</evidence>
<accession>A0A501PBB8</accession>
<keyword evidence="18" id="KW-1185">Reference proteome</keyword>
<feature type="active site" description="Proton donor" evidence="12">
    <location>
        <position position="95"/>
    </location>
</feature>
<evidence type="ECO:0000259" key="16">
    <source>
        <dbReference type="SMART" id="SM01003"/>
    </source>
</evidence>
<dbReference type="SMART" id="SM01003">
    <property type="entry name" value="AlaDh_PNT_N"/>
    <property type="match status" value="1"/>
</dbReference>
<evidence type="ECO:0000256" key="11">
    <source>
        <dbReference type="ARBA" id="ARBA00047860"/>
    </source>
</evidence>
<feature type="active site" description="Proton acceptor" evidence="12">
    <location>
        <position position="77"/>
    </location>
</feature>
<dbReference type="PIRSF" id="PIRSF018250">
    <property type="entry name" value="Saccharopine_DH_Lys"/>
    <property type="match status" value="1"/>
</dbReference>
<dbReference type="SMART" id="SM01002">
    <property type="entry name" value="AlaDh_PNT_C"/>
    <property type="match status" value="1"/>
</dbReference>
<evidence type="ECO:0000256" key="10">
    <source>
        <dbReference type="ARBA" id="ARBA00033228"/>
    </source>
</evidence>
<evidence type="ECO:0000256" key="1">
    <source>
        <dbReference type="ARBA" id="ARBA00004884"/>
    </source>
</evidence>
<comment type="subunit">
    <text evidence="3">Monomer.</text>
</comment>
<dbReference type="Pfam" id="PF05222">
    <property type="entry name" value="AlaDh_PNT_N"/>
    <property type="match status" value="1"/>
</dbReference>
<dbReference type="EC" id="1.5.1.7" evidence="4"/>
<keyword evidence="14" id="KW-0472">Membrane</keyword>
<dbReference type="OrthoDB" id="502334at2"/>
<dbReference type="InterPro" id="IPR027281">
    <property type="entry name" value="Lys1"/>
</dbReference>
<dbReference type="CDD" id="cd12188">
    <property type="entry name" value="SDH"/>
    <property type="match status" value="1"/>
</dbReference>
<dbReference type="EMBL" id="VFIY01000018">
    <property type="protein sequence ID" value="TPD57699.1"/>
    <property type="molecule type" value="Genomic_DNA"/>
</dbReference>
<dbReference type="SUPFAM" id="SSF52283">
    <property type="entry name" value="Formate/glycerate dehydrogenase catalytic domain-like"/>
    <property type="match status" value="1"/>
</dbReference>
<organism evidence="17 18">
    <name type="scientific">Emcibacter nanhaiensis</name>
    <dbReference type="NCBI Taxonomy" id="1505037"/>
    <lineage>
        <taxon>Bacteria</taxon>
        <taxon>Pseudomonadati</taxon>
        <taxon>Pseudomonadota</taxon>
        <taxon>Alphaproteobacteria</taxon>
        <taxon>Emcibacterales</taxon>
        <taxon>Emcibacteraceae</taxon>
        <taxon>Emcibacter</taxon>
    </lineage>
</organism>
<keyword evidence="7" id="KW-0560">Oxidoreductase</keyword>
<dbReference type="Proteomes" id="UP000319148">
    <property type="component" value="Unassembled WGS sequence"/>
</dbReference>
<evidence type="ECO:0000256" key="13">
    <source>
        <dbReference type="PIRSR" id="PIRSR018250-3"/>
    </source>
</evidence>
<keyword evidence="14" id="KW-1133">Transmembrane helix</keyword>
<keyword evidence="8 13" id="KW-0520">NAD</keyword>
<name>A0A501PBB8_9PROT</name>
<evidence type="ECO:0000256" key="6">
    <source>
        <dbReference type="ARBA" id="ARBA00022605"/>
    </source>
</evidence>
<gene>
    <name evidence="17" type="ORF">FIV46_16470</name>
</gene>
<evidence type="ECO:0000256" key="7">
    <source>
        <dbReference type="ARBA" id="ARBA00023002"/>
    </source>
</evidence>
<evidence type="ECO:0000256" key="2">
    <source>
        <dbReference type="ARBA" id="ARBA00005689"/>
    </source>
</evidence>
<keyword evidence="6" id="KW-0028">Amino-acid biosynthesis</keyword>
<reference evidence="18" key="1">
    <citation type="submission" date="2019-06" db="EMBL/GenBank/DDBJ databases">
        <title>The complete genome of Emcibacter congregatus ZYLT.</title>
        <authorList>
            <person name="Zhao Z."/>
        </authorList>
    </citation>
    <scope>NUCLEOTIDE SEQUENCE [LARGE SCALE GENOMIC DNA]</scope>
    <source>
        <strain evidence="18">MCCC 1A06723</strain>
    </source>
</reference>
<comment type="pathway">
    <text evidence="1">Amino-acid biosynthesis; L-lysine biosynthesis via AAA pathway; L-lysine from L-alpha-aminoadipate (fungal route): step 3/3.</text>
</comment>
<dbReference type="RefSeq" id="WP_139942014.1">
    <property type="nucleotide sequence ID" value="NZ_JBHSYP010000005.1"/>
</dbReference>
<dbReference type="SUPFAM" id="SSF51735">
    <property type="entry name" value="NAD(P)-binding Rossmann-fold domains"/>
    <property type="match status" value="1"/>
</dbReference>
<evidence type="ECO:0000256" key="14">
    <source>
        <dbReference type="SAM" id="Phobius"/>
    </source>
</evidence>
<keyword evidence="9" id="KW-1015">Disulfide bond</keyword>
<comment type="caution">
    <text evidence="17">The sequence shown here is derived from an EMBL/GenBank/DDBJ whole genome shotgun (WGS) entry which is preliminary data.</text>
</comment>
<proteinExistence type="inferred from homology"/>
<feature type="transmembrane region" description="Helical" evidence="14">
    <location>
        <begin position="131"/>
        <end position="151"/>
    </location>
</feature>
<evidence type="ECO:0000313" key="17">
    <source>
        <dbReference type="EMBL" id="TPD57699.1"/>
    </source>
</evidence>
<feature type="binding site" evidence="13">
    <location>
        <position position="267"/>
    </location>
    <ligand>
        <name>NAD(+)</name>
        <dbReference type="ChEBI" id="CHEBI:57540"/>
    </ligand>
</feature>
<feature type="domain" description="Alanine dehydrogenase/pyridine nucleotide transhydrogenase N-terminal" evidence="16">
    <location>
        <begin position="7"/>
        <end position="141"/>
    </location>
</feature>
<feature type="binding site" evidence="13">
    <location>
        <position position="129"/>
    </location>
    <ligand>
        <name>NAD(+)</name>
        <dbReference type="ChEBI" id="CHEBI:57540"/>
    </ligand>
</feature>
<evidence type="ECO:0000256" key="8">
    <source>
        <dbReference type="ARBA" id="ARBA00023027"/>
    </source>
</evidence>
<feature type="domain" description="Alanine dehydrogenase/pyridine nucleotide transhydrogenase NAD(H)-binding" evidence="15">
    <location>
        <begin position="174"/>
        <end position="300"/>
    </location>
</feature>
<evidence type="ECO:0000313" key="18">
    <source>
        <dbReference type="Proteomes" id="UP000319148"/>
    </source>
</evidence>
<dbReference type="InterPro" id="IPR007698">
    <property type="entry name" value="AlaDH/PNT_NAD(H)-bd"/>
</dbReference>
<evidence type="ECO:0000256" key="9">
    <source>
        <dbReference type="ARBA" id="ARBA00023157"/>
    </source>
</evidence>
<dbReference type="InterPro" id="IPR007886">
    <property type="entry name" value="AlaDH/PNT_N"/>
</dbReference>
<keyword evidence="14" id="KW-0812">Transmembrane</keyword>